<dbReference type="PANTHER" id="PTHR43532">
    <property type="entry name" value="GLUCOSE-1-PHOSPHATE THYMIDYLYLTRANSFERASE"/>
    <property type="match status" value="1"/>
</dbReference>
<dbReference type="FunFam" id="3.90.550.10:FF:000023">
    <property type="entry name" value="Glucose-1-phosphate thymidylyltransferase"/>
    <property type="match status" value="1"/>
</dbReference>
<feature type="domain" description="Nucleotidyl transferase" evidence="10">
    <location>
        <begin position="6"/>
        <end position="239"/>
    </location>
</feature>
<dbReference type="RefSeq" id="WP_148894252.1">
    <property type="nucleotide sequence ID" value="NZ_VNIB01000001.1"/>
</dbReference>
<evidence type="ECO:0000256" key="1">
    <source>
        <dbReference type="ARBA" id="ARBA00001946"/>
    </source>
</evidence>
<dbReference type="SUPFAM" id="SSF53448">
    <property type="entry name" value="Nucleotide-diphospho-sugar transferases"/>
    <property type="match status" value="1"/>
</dbReference>
<keyword evidence="7 9" id="KW-0460">Magnesium</keyword>
<dbReference type="AlphaFoldDB" id="A0A5D3WNZ8"/>
<comment type="similarity">
    <text evidence="2 9">Belongs to the glucose-1-phosphate thymidylyltransferase family.</text>
</comment>
<keyword evidence="5 9" id="KW-0548">Nucleotidyltransferase</keyword>
<evidence type="ECO:0000256" key="9">
    <source>
        <dbReference type="RuleBase" id="RU003706"/>
    </source>
</evidence>
<sequence>MSGVKKGIVLAGGAGTRLYPLTKVASKQLMPVYDKPMIYYPLSTLMRAGVRDILLISTPQDIHRFENLLGDGRQWGISITYAVQPEPKGIAQAFQIGADFIAGDNVSLILGDNIFYGRMGLERIFAEFCDGALIFGYPVVDPERYGVVEFDEDGRAVGIEEKPAKPKSHYAVPGLYIYDGRVVELADALKPSARGELEITDLNLAYLERGLLRVEKLERGIAWLDTGTHQSLLEASHFIGTLEVRQGLKIACLEEVALNKGYISREEFSRLLDDVPRSSYRDYLLQVLRDFRER</sequence>
<dbReference type="Gene3D" id="3.90.550.10">
    <property type="entry name" value="Spore Coat Polysaccharide Biosynthesis Protein SpsA, Chain A"/>
    <property type="match status" value="1"/>
</dbReference>
<evidence type="ECO:0000256" key="8">
    <source>
        <dbReference type="ARBA" id="ARBA00049336"/>
    </source>
</evidence>
<proteinExistence type="inferred from homology"/>
<reference evidence="11 12" key="1">
    <citation type="submission" date="2019-07" db="EMBL/GenBank/DDBJ databases">
        <title>Genomic Encyclopedia of Type Strains, Phase IV (KMG-IV): sequencing the most valuable type-strain genomes for metagenomic binning, comparative biology and taxonomic classification.</title>
        <authorList>
            <person name="Goeker M."/>
        </authorList>
    </citation>
    <scope>NUCLEOTIDE SEQUENCE [LARGE SCALE GENOMIC DNA]</scope>
    <source>
        <strain evidence="11 12">SS015</strain>
    </source>
</reference>
<keyword evidence="6 9" id="KW-0479">Metal-binding</keyword>
<comment type="catalytic activity">
    <reaction evidence="8 9">
        <text>dTTP + alpha-D-glucose 1-phosphate + H(+) = dTDP-alpha-D-glucose + diphosphate</text>
        <dbReference type="Rhea" id="RHEA:15225"/>
        <dbReference type="ChEBI" id="CHEBI:15378"/>
        <dbReference type="ChEBI" id="CHEBI:33019"/>
        <dbReference type="ChEBI" id="CHEBI:37568"/>
        <dbReference type="ChEBI" id="CHEBI:57477"/>
        <dbReference type="ChEBI" id="CHEBI:58601"/>
        <dbReference type="EC" id="2.7.7.24"/>
    </reaction>
</comment>
<dbReference type="InterPro" id="IPR005907">
    <property type="entry name" value="G1P_thy_trans_s"/>
</dbReference>
<accession>A0A5D3WNZ8</accession>
<dbReference type="EMBL" id="VNIB01000001">
    <property type="protein sequence ID" value="TYP00064.1"/>
    <property type="molecule type" value="Genomic_DNA"/>
</dbReference>
<dbReference type="PANTHER" id="PTHR43532:SF1">
    <property type="entry name" value="GLUCOSE-1-PHOSPHATE THYMIDYLYLTRANSFERASE 1"/>
    <property type="match status" value="1"/>
</dbReference>
<dbReference type="EC" id="2.7.7.24" evidence="3 9"/>
<protein>
    <recommendedName>
        <fullName evidence="3 9">Glucose-1-phosphate thymidylyltransferase</fullName>
        <ecNumber evidence="3 9">2.7.7.24</ecNumber>
    </recommendedName>
</protein>
<gene>
    <name evidence="11" type="ORF">EDC39_101224</name>
</gene>
<evidence type="ECO:0000256" key="2">
    <source>
        <dbReference type="ARBA" id="ARBA00010480"/>
    </source>
</evidence>
<dbReference type="Proteomes" id="UP000324159">
    <property type="component" value="Unassembled WGS sequence"/>
</dbReference>
<organism evidence="11 12">
    <name type="scientific">Geothermobacter ehrlichii</name>
    <dbReference type="NCBI Taxonomy" id="213224"/>
    <lineage>
        <taxon>Bacteria</taxon>
        <taxon>Pseudomonadati</taxon>
        <taxon>Thermodesulfobacteriota</taxon>
        <taxon>Desulfuromonadia</taxon>
        <taxon>Desulfuromonadales</taxon>
        <taxon>Geothermobacteraceae</taxon>
        <taxon>Geothermobacter</taxon>
    </lineage>
</organism>
<evidence type="ECO:0000256" key="3">
    <source>
        <dbReference type="ARBA" id="ARBA00012461"/>
    </source>
</evidence>
<dbReference type="InterPro" id="IPR029044">
    <property type="entry name" value="Nucleotide-diphossugar_trans"/>
</dbReference>
<evidence type="ECO:0000256" key="4">
    <source>
        <dbReference type="ARBA" id="ARBA00022679"/>
    </source>
</evidence>
<dbReference type="GO" id="GO:0008879">
    <property type="term" value="F:glucose-1-phosphate thymidylyltransferase activity"/>
    <property type="evidence" value="ECO:0007669"/>
    <property type="project" value="UniProtKB-EC"/>
</dbReference>
<evidence type="ECO:0000256" key="7">
    <source>
        <dbReference type="ARBA" id="ARBA00022842"/>
    </source>
</evidence>
<evidence type="ECO:0000256" key="5">
    <source>
        <dbReference type="ARBA" id="ARBA00022695"/>
    </source>
</evidence>
<dbReference type="InterPro" id="IPR005835">
    <property type="entry name" value="NTP_transferase_dom"/>
</dbReference>
<dbReference type="OrthoDB" id="9803871at2"/>
<keyword evidence="4 9" id="KW-0808">Transferase</keyword>
<evidence type="ECO:0000259" key="10">
    <source>
        <dbReference type="Pfam" id="PF00483"/>
    </source>
</evidence>
<name>A0A5D3WNZ8_9BACT</name>
<comment type="cofactor">
    <cofactor evidence="1">
        <name>Mg(2+)</name>
        <dbReference type="ChEBI" id="CHEBI:18420"/>
    </cofactor>
</comment>
<evidence type="ECO:0000313" key="11">
    <source>
        <dbReference type="EMBL" id="TYP00064.1"/>
    </source>
</evidence>
<keyword evidence="12" id="KW-1185">Reference proteome</keyword>
<comment type="caution">
    <text evidence="11">The sequence shown here is derived from an EMBL/GenBank/DDBJ whole genome shotgun (WGS) entry which is preliminary data.</text>
</comment>
<evidence type="ECO:0000256" key="6">
    <source>
        <dbReference type="ARBA" id="ARBA00022723"/>
    </source>
</evidence>
<dbReference type="NCBIfam" id="TIGR01207">
    <property type="entry name" value="rmlA"/>
    <property type="match status" value="1"/>
</dbReference>
<dbReference type="GO" id="GO:0046872">
    <property type="term" value="F:metal ion binding"/>
    <property type="evidence" value="ECO:0007669"/>
    <property type="project" value="UniProtKB-KW"/>
</dbReference>
<evidence type="ECO:0000313" key="12">
    <source>
        <dbReference type="Proteomes" id="UP000324159"/>
    </source>
</evidence>
<comment type="function">
    <text evidence="9">Catalyzes the formation of dTDP-glucose, from dTTP and glucose 1-phosphate, as well as its pyrophosphorolysis.</text>
</comment>
<dbReference type="CDD" id="cd02538">
    <property type="entry name" value="G1P_TT_short"/>
    <property type="match status" value="1"/>
</dbReference>
<dbReference type="Pfam" id="PF00483">
    <property type="entry name" value="NTP_transferase"/>
    <property type="match status" value="1"/>
</dbReference>